<proteinExistence type="inferred from homology"/>
<accession>A0ABX4BP02</accession>
<dbReference type="Proteomes" id="UP000198382">
    <property type="component" value="Unassembled WGS sequence"/>
</dbReference>
<evidence type="ECO:0000256" key="6">
    <source>
        <dbReference type="ARBA" id="ARBA00023136"/>
    </source>
</evidence>
<comment type="similarity">
    <text evidence="2">Belongs to the outer membrane factor (OMF) (TC 1.B.17) family.</text>
</comment>
<dbReference type="InterPro" id="IPR051906">
    <property type="entry name" value="TolC-like"/>
</dbReference>
<dbReference type="Pfam" id="PF02321">
    <property type="entry name" value="OEP"/>
    <property type="match status" value="2"/>
</dbReference>
<comment type="caution">
    <text evidence="9">The sequence shown here is derived from an EMBL/GenBank/DDBJ whole genome shotgun (WGS) entry which is preliminary data.</text>
</comment>
<dbReference type="EMBL" id="MUGV01000025">
    <property type="protein sequence ID" value="OXA77705.1"/>
    <property type="molecule type" value="Genomic_DNA"/>
</dbReference>
<sequence length="443" mass="49341">MKINPLLLFGIFFIGISSIEAQEKTSLTLDEAVKLAWEKSNEVTLANTKVNSKKYELQEVKNNQYPDIKISGQYQRLTKASIDLHNNSSDQASAEPMPSPDQALLGMATLSLPIFSGFKIQNSIKAYDNLYEAESAYAAKTKEDVALRVITYYTALYKAQKTLDLLNENQKQAKQRVTDFTELEKNGIIPRNDLLKSQLLVSKTQLSIDEANNNINNINFYLTTLLKLDPSVKLVVNEGDFFSLKTSNAPSSDAVALENRKDLEAIRLQQKASEANIKIAKAGYYPSLALLGGYTALDLKDFITVKYAMNFGLGLSYDISGLYKNSAHVKVAESQALETKSSEAILTDRIKNEVQKSIEDYDLAINQSVVYDEALQQASENYRLVKDKFDNGLSDTNDLVEADVEHLNAKINTALSKATIIQKYYELLSVSGQLSQSFNLSKI</sequence>
<evidence type="ECO:0000256" key="8">
    <source>
        <dbReference type="SAM" id="Coils"/>
    </source>
</evidence>
<keyword evidence="4" id="KW-1134">Transmembrane beta strand</keyword>
<keyword evidence="8" id="KW-0175">Coiled coil</keyword>
<keyword evidence="7" id="KW-0998">Cell outer membrane</keyword>
<keyword evidence="10" id="KW-1185">Reference proteome</keyword>
<keyword evidence="5" id="KW-0812">Transmembrane</keyword>
<feature type="coiled-coil region" evidence="8">
    <location>
        <begin position="156"/>
        <end position="183"/>
    </location>
</feature>
<dbReference type="Gene3D" id="1.20.1600.10">
    <property type="entry name" value="Outer membrane efflux proteins (OEP)"/>
    <property type="match status" value="1"/>
</dbReference>
<dbReference type="InterPro" id="IPR003423">
    <property type="entry name" value="OMP_efflux"/>
</dbReference>
<dbReference type="PANTHER" id="PTHR30026">
    <property type="entry name" value="OUTER MEMBRANE PROTEIN TOLC"/>
    <property type="match status" value="1"/>
</dbReference>
<dbReference type="PANTHER" id="PTHR30026:SF20">
    <property type="entry name" value="OUTER MEMBRANE PROTEIN TOLC"/>
    <property type="match status" value="1"/>
</dbReference>
<evidence type="ECO:0000256" key="3">
    <source>
        <dbReference type="ARBA" id="ARBA00022448"/>
    </source>
</evidence>
<evidence type="ECO:0000313" key="10">
    <source>
        <dbReference type="Proteomes" id="UP000198382"/>
    </source>
</evidence>
<protein>
    <submittedName>
        <fullName evidence="9">Transporter</fullName>
    </submittedName>
</protein>
<evidence type="ECO:0000256" key="2">
    <source>
        <dbReference type="ARBA" id="ARBA00007613"/>
    </source>
</evidence>
<gene>
    <name evidence="9" type="ORF">B0A65_15320</name>
</gene>
<evidence type="ECO:0000256" key="5">
    <source>
        <dbReference type="ARBA" id="ARBA00022692"/>
    </source>
</evidence>
<dbReference type="RefSeq" id="WP_074659057.1">
    <property type="nucleotide sequence ID" value="NZ_MUGV01000025.1"/>
</dbReference>
<keyword evidence="3" id="KW-0813">Transport</keyword>
<evidence type="ECO:0000256" key="1">
    <source>
        <dbReference type="ARBA" id="ARBA00004442"/>
    </source>
</evidence>
<evidence type="ECO:0000256" key="7">
    <source>
        <dbReference type="ARBA" id="ARBA00023237"/>
    </source>
</evidence>
<name>A0ABX4BP02_FLAFR</name>
<evidence type="ECO:0000313" key="9">
    <source>
        <dbReference type="EMBL" id="OXA77705.1"/>
    </source>
</evidence>
<keyword evidence="6" id="KW-0472">Membrane</keyword>
<comment type="subcellular location">
    <subcellularLocation>
        <location evidence="1">Cell outer membrane</location>
    </subcellularLocation>
</comment>
<dbReference type="SUPFAM" id="SSF56954">
    <property type="entry name" value="Outer membrane efflux proteins (OEP)"/>
    <property type="match status" value="1"/>
</dbReference>
<reference evidence="9 10" key="1">
    <citation type="submission" date="2016-11" db="EMBL/GenBank/DDBJ databases">
        <title>Whole genomes of Flavobacteriaceae.</title>
        <authorList>
            <person name="Stine C."/>
            <person name="Li C."/>
            <person name="Tadesse D."/>
        </authorList>
    </citation>
    <scope>NUCLEOTIDE SEQUENCE [LARGE SCALE GENOMIC DNA]</scope>
    <source>
        <strain evidence="9 10">DSM 15937</strain>
    </source>
</reference>
<evidence type="ECO:0000256" key="4">
    <source>
        <dbReference type="ARBA" id="ARBA00022452"/>
    </source>
</evidence>
<organism evidence="9 10">
    <name type="scientific">Flavobacterium frigidimaris</name>
    <dbReference type="NCBI Taxonomy" id="262320"/>
    <lineage>
        <taxon>Bacteria</taxon>
        <taxon>Pseudomonadati</taxon>
        <taxon>Bacteroidota</taxon>
        <taxon>Flavobacteriia</taxon>
        <taxon>Flavobacteriales</taxon>
        <taxon>Flavobacteriaceae</taxon>
        <taxon>Flavobacterium</taxon>
    </lineage>
</organism>